<dbReference type="AlphaFoldDB" id="A0A0F9BBL1"/>
<organism evidence="1">
    <name type="scientific">marine sediment metagenome</name>
    <dbReference type="NCBI Taxonomy" id="412755"/>
    <lineage>
        <taxon>unclassified sequences</taxon>
        <taxon>metagenomes</taxon>
        <taxon>ecological metagenomes</taxon>
    </lineage>
</organism>
<sequence length="46" mass="5273">ACDKAGIPVFLKENLVPMIADSLRPEKMMFYPDGIHLRQEMPDAKR</sequence>
<name>A0A0F9BBL1_9ZZZZ</name>
<feature type="non-terminal residue" evidence="1">
    <location>
        <position position="1"/>
    </location>
</feature>
<proteinExistence type="predicted"/>
<evidence type="ECO:0000313" key="1">
    <source>
        <dbReference type="EMBL" id="KKL11207.1"/>
    </source>
</evidence>
<gene>
    <name evidence="1" type="ORF">LCGC14_2548160</name>
</gene>
<protein>
    <submittedName>
        <fullName evidence="1">Uncharacterized protein</fullName>
    </submittedName>
</protein>
<accession>A0A0F9BBL1</accession>
<reference evidence="1" key="1">
    <citation type="journal article" date="2015" name="Nature">
        <title>Complex archaea that bridge the gap between prokaryotes and eukaryotes.</title>
        <authorList>
            <person name="Spang A."/>
            <person name="Saw J.H."/>
            <person name="Jorgensen S.L."/>
            <person name="Zaremba-Niedzwiedzka K."/>
            <person name="Martijn J."/>
            <person name="Lind A.E."/>
            <person name="van Eijk R."/>
            <person name="Schleper C."/>
            <person name="Guy L."/>
            <person name="Ettema T.J."/>
        </authorList>
    </citation>
    <scope>NUCLEOTIDE SEQUENCE</scope>
</reference>
<comment type="caution">
    <text evidence="1">The sequence shown here is derived from an EMBL/GenBank/DDBJ whole genome shotgun (WGS) entry which is preliminary data.</text>
</comment>
<dbReference type="EMBL" id="LAZR01041750">
    <property type="protein sequence ID" value="KKL11207.1"/>
    <property type="molecule type" value="Genomic_DNA"/>
</dbReference>